<feature type="region of interest" description="Disordered" evidence="6">
    <location>
        <begin position="468"/>
        <end position="524"/>
    </location>
</feature>
<evidence type="ECO:0000256" key="2">
    <source>
        <dbReference type="ARBA" id="ARBA00022737"/>
    </source>
</evidence>
<dbReference type="GO" id="GO:0010468">
    <property type="term" value="P:regulation of gene expression"/>
    <property type="evidence" value="ECO:0007669"/>
    <property type="project" value="TreeGrafter"/>
</dbReference>
<feature type="compositionally biased region" description="Polar residues" evidence="6">
    <location>
        <begin position="848"/>
        <end position="875"/>
    </location>
</feature>
<name>A0A182WG41_9DIPT</name>
<keyword evidence="2" id="KW-0677">Repeat</keyword>
<feature type="region of interest" description="Disordered" evidence="6">
    <location>
        <begin position="844"/>
        <end position="893"/>
    </location>
</feature>
<reference evidence="9" key="1">
    <citation type="submission" date="2013-03" db="EMBL/GenBank/DDBJ databases">
        <title>The Genome Sequence of Anopheles minimus MINIMUS1.</title>
        <authorList>
            <consortium name="The Broad Institute Genomics Platform"/>
            <person name="Neafsey D.E."/>
            <person name="Walton C."/>
            <person name="Walker B."/>
            <person name="Young S.K."/>
            <person name="Zeng Q."/>
            <person name="Gargeya S."/>
            <person name="Fitzgerald M."/>
            <person name="Haas B."/>
            <person name="Abouelleil A."/>
            <person name="Allen A.W."/>
            <person name="Alvarado L."/>
            <person name="Arachchi H.M."/>
            <person name="Berlin A.M."/>
            <person name="Chapman S.B."/>
            <person name="Gainer-Dewar J."/>
            <person name="Goldberg J."/>
            <person name="Griggs A."/>
            <person name="Gujja S."/>
            <person name="Hansen M."/>
            <person name="Howarth C."/>
            <person name="Imamovic A."/>
            <person name="Ireland A."/>
            <person name="Larimer J."/>
            <person name="McCowan C."/>
            <person name="Murphy C."/>
            <person name="Pearson M."/>
            <person name="Poon T.W."/>
            <person name="Priest M."/>
            <person name="Roberts A."/>
            <person name="Saif S."/>
            <person name="Shea T."/>
            <person name="Sisk P."/>
            <person name="Sykes S."/>
            <person name="Wortman J."/>
            <person name="Nusbaum C."/>
            <person name="Birren B."/>
        </authorList>
    </citation>
    <scope>NUCLEOTIDE SEQUENCE [LARGE SCALE GENOMIC DNA]</scope>
    <source>
        <strain evidence="9">MINIMUS1</strain>
    </source>
</reference>
<evidence type="ECO:0000256" key="3">
    <source>
        <dbReference type="ARBA" id="ARBA00022771"/>
    </source>
</evidence>
<evidence type="ECO:0000313" key="9">
    <source>
        <dbReference type="Proteomes" id="UP000075920"/>
    </source>
</evidence>
<dbReference type="AlphaFoldDB" id="A0A182WG41"/>
<dbReference type="Gene3D" id="3.30.160.60">
    <property type="entry name" value="Classic Zinc Finger"/>
    <property type="match status" value="1"/>
</dbReference>
<keyword evidence="1" id="KW-0479">Metal-binding</keyword>
<evidence type="ECO:0000256" key="5">
    <source>
        <dbReference type="PROSITE-ProRule" id="PRU00042"/>
    </source>
</evidence>
<dbReference type="SMART" id="SM00355">
    <property type="entry name" value="ZnF_C2H2"/>
    <property type="match status" value="8"/>
</dbReference>
<evidence type="ECO:0000313" key="8">
    <source>
        <dbReference type="EnsemblMetazoa" id="AMIN009339-PA"/>
    </source>
</evidence>
<evidence type="ECO:0000256" key="4">
    <source>
        <dbReference type="ARBA" id="ARBA00022833"/>
    </source>
</evidence>
<keyword evidence="3 5" id="KW-0863">Zinc-finger</keyword>
<evidence type="ECO:0000256" key="6">
    <source>
        <dbReference type="SAM" id="MobiDB-lite"/>
    </source>
</evidence>
<dbReference type="PROSITE" id="PS50157">
    <property type="entry name" value="ZINC_FINGER_C2H2_2"/>
    <property type="match status" value="1"/>
</dbReference>
<evidence type="ECO:0000256" key="1">
    <source>
        <dbReference type="ARBA" id="ARBA00022723"/>
    </source>
</evidence>
<dbReference type="InterPro" id="IPR050688">
    <property type="entry name" value="Zinc_finger/UBP_domain"/>
</dbReference>
<feature type="compositionally biased region" description="Low complexity" evidence="6">
    <location>
        <begin position="419"/>
        <end position="433"/>
    </location>
</feature>
<organism evidence="8 9">
    <name type="scientific">Anopheles minimus</name>
    <dbReference type="NCBI Taxonomy" id="112268"/>
    <lineage>
        <taxon>Eukaryota</taxon>
        <taxon>Metazoa</taxon>
        <taxon>Ecdysozoa</taxon>
        <taxon>Arthropoda</taxon>
        <taxon>Hexapoda</taxon>
        <taxon>Insecta</taxon>
        <taxon>Pterygota</taxon>
        <taxon>Neoptera</taxon>
        <taxon>Endopterygota</taxon>
        <taxon>Diptera</taxon>
        <taxon>Nematocera</taxon>
        <taxon>Culicoidea</taxon>
        <taxon>Culicidae</taxon>
        <taxon>Anophelinae</taxon>
        <taxon>Anopheles</taxon>
    </lineage>
</organism>
<feature type="compositionally biased region" description="Acidic residues" evidence="6">
    <location>
        <begin position="515"/>
        <end position="524"/>
    </location>
</feature>
<reference evidence="8" key="2">
    <citation type="submission" date="2020-05" db="UniProtKB">
        <authorList>
            <consortium name="EnsemblMetazoa"/>
        </authorList>
    </citation>
    <scope>IDENTIFICATION</scope>
    <source>
        <strain evidence="8">MINIMUS1</strain>
    </source>
</reference>
<keyword evidence="9" id="KW-1185">Reference proteome</keyword>
<dbReference type="Proteomes" id="UP000075920">
    <property type="component" value="Unassembled WGS sequence"/>
</dbReference>
<keyword evidence="4" id="KW-0862">Zinc</keyword>
<protein>
    <recommendedName>
        <fullName evidence="7">C2H2-type domain-containing protein</fullName>
    </recommendedName>
</protein>
<feature type="compositionally biased region" description="Low complexity" evidence="6">
    <location>
        <begin position="876"/>
        <end position="889"/>
    </location>
</feature>
<sequence length="1154" mass="130751">MEDSHNKHLRQMVEEELQKAIISTKLVKDEGFRKPLEEHLEQLKELMVKNNRVKTSTLGQLMKLVQMGLRKSFYKLVLENCTDEKLIEIFGASTVERFKNQQSSESTGDCRGATISDYGIQRTDQKAEDSKQRLALKYPRKKLGTSANCSPYNVLHGSAEQSSNTLFKRRHEVFAPSPQPATYAEHKRMKRQLQEEAKNQTLSAAVKDVQITAKNDDVSKQFAYANQMTAQRTCMESAPSNDSPKPCNNNNIDATKSQPESTNQVLVLPEAANKTSNHQSENECSTDDCETSDKPNEQAIENVEQPKAVKANHKNKVNHRELHDLLSYTTEILPKLSRRKSVSAEEFHNAQLLNQFGITKELRIILQRADYGQIAQRTRSKSIDSMKYLENLEAAKQSMPVHNKIIQRRESKSVEMKKQSTTVTTTKAKVTKSTARKSVSKPQNTVQPITSSKHRNGIQMVNNVVKTKEKPILAKPKATSNKRTLHSPSPPAAKRTQTSTSVSTDVPAVESDERGIDDDSDEDEANVRLPNMVLNGTPLPNNDLNVHCHSDYMEKCCLCSYNGELMVRHYVFNHPKKPVYVSRVAPEQAQLIRADPFGISGKKAVSRYGDQEIIVFRCHFCDLRLSESQELWLDHISKHTGEYRYKCTLCPTFARLPIDRVKHHSVCTNPSMQLWHTYNFEANHLYAYMCNKCNFVQVLFVNMKRHLREDHPEAGSIGVECTKFSIVNFNLHDEDELPYGMVKLEPILDDTNGSIQENVEQKVASTLKNDTVQKQPEVVFIKQEIVTNDIEELETNTTSSIAKPALQSNGGVGVNFRADERQGSGHCFHSSKIRVKKLSDILAKPEHNSPNPIPRNTNPVNHVSSSNGYNNQPKCSTSNDGSTNTSGTTRVPLHANQHNSASCMVALQPWNGKVDADKKMLLKSKLTVPFLTAPYKCTVFNCGFYTNTSQTIGSHFQSHQKPSSRLSVGCDTSWLECSYCSYASLSIHNLLKHIDTVHGFCAYQCDRCCYRSRDPNSVRVHQRNYHSESDADAKILCILHLQKDYTSIDRDIIMNELKSNVKSLKCANCPMRNFNDLEHYRNHLKTHDKTYIECHVCGQFISANKMIAHISLHNIFMLQCVYCDYGINDTRTIKKHVADNHSDKLLCYYIRCSK</sequence>
<dbReference type="GO" id="GO:0008270">
    <property type="term" value="F:zinc ion binding"/>
    <property type="evidence" value="ECO:0007669"/>
    <property type="project" value="UniProtKB-KW"/>
</dbReference>
<dbReference type="PANTHER" id="PTHR24403:SF67">
    <property type="entry name" value="FI01116P-RELATED"/>
    <property type="match status" value="1"/>
</dbReference>
<dbReference type="InterPro" id="IPR013087">
    <property type="entry name" value="Znf_C2H2_type"/>
</dbReference>
<feature type="region of interest" description="Disordered" evidence="6">
    <location>
        <begin position="411"/>
        <end position="450"/>
    </location>
</feature>
<feature type="region of interest" description="Disordered" evidence="6">
    <location>
        <begin position="233"/>
        <end position="294"/>
    </location>
</feature>
<dbReference type="EnsemblMetazoa" id="AMIN009339-RA">
    <property type="protein sequence ID" value="AMIN009339-PA"/>
    <property type="gene ID" value="AMIN009339"/>
</dbReference>
<proteinExistence type="predicted"/>
<dbReference type="STRING" id="112268.A0A182WG41"/>
<feature type="compositionally biased region" description="Polar residues" evidence="6">
    <location>
        <begin position="440"/>
        <end position="450"/>
    </location>
</feature>
<feature type="domain" description="C2H2-type" evidence="7">
    <location>
        <begin position="1003"/>
        <end position="1031"/>
    </location>
</feature>
<feature type="compositionally biased region" description="Polar residues" evidence="6">
    <location>
        <begin position="273"/>
        <end position="283"/>
    </location>
</feature>
<accession>A0A182WG41</accession>
<dbReference type="VEuPathDB" id="VectorBase:AMIN009339"/>
<evidence type="ECO:0000259" key="7">
    <source>
        <dbReference type="PROSITE" id="PS50157"/>
    </source>
</evidence>
<dbReference type="GO" id="GO:0005634">
    <property type="term" value="C:nucleus"/>
    <property type="evidence" value="ECO:0007669"/>
    <property type="project" value="TreeGrafter"/>
</dbReference>
<dbReference type="PANTHER" id="PTHR24403">
    <property type="entry name" value="ZINC FINGER PROTEIN"/>
    <property type="match status" value="1"/>
</dbReference>
<feature type="compositionally biased region" description="Polar residues" evidence="6">
    <location>
        <begin position="495"/>
        <end position="504"/>
    </location>
</feature>
<feature type="compositionally biased region" description="Polar residues" evidence="6">
    <location>
        <begin position="233"/>
        <end position="265"/>
    </location>
</feature>